<proteinExistence type="predicted"/>
<organism evidence="1 2">
    <name type="scientific">Lysinibacillus sphaericus (strain C3-41)</name>
    <dbReference type="NCBI Taxonomy" id="444177"/>
    <lineage>
        <taxon>Bacteria</taxon>
        <taxon>Bacillati</taxon>
        <taxon>Bacillota</taxon>
        <taxon>Bacilli</taxon>
        <taxon>Bacillales</taxon>
        <taxon>Bacillaceae</taxon>
        <taxon>Lysinibacillus</taxon>
    </lineage>
</organism>
<dbReference type="EMBL" id="CP000817">
    <property type="protein sequence ID" value="ACA41461.1"/>
    <property type="molecule type" value="Genomic_DNA"/>
</dbReference>
<gene>
    <name evidence="1" type="ordered locus">Bsph_3993</name>
</gene>
<reference evidence="1 2" key="1">
    <citation type="journal article" date="2008" name="J. Bacteriol.">
        <title>Complete genome sequence of the mosquitocidal bacterium Bacillus sphaericus C3-41 and comparison with those of closely related Bacillus species.</title>
        <authorList>
            <person name="Hu X."/>
            <person name="Fan W."/>
            <person name="Han B."/>
            <person name="Liu H."/>
            <person name="Zheng D."/>
            <person name="Li Q."/>
            <person name="Dong W."/>
            <person name="Yan J."/>
            <person name="Gao M."/>
            <person name="Berry C."/>
            <person name="Yuan Z."/>
        </authorList>
    </citation>
    <scope>NUCLEOTIDE SEQUENCE [LARGE SCALE GENOMIC DNA]</scope>
    <source>
        <strain evidence="1 2">C3-41</strain>
    </source>
</reference>
<protein>
    <recommendedName>
        <fullName evidence="3">YugN-like family protein</fullName>
    </recommendedName>
</protein>
<sequence>MKGGGFNMLQFDSKIVGKEIGYGYLRDHIIHRGFTIGGNWEYHKGSFDAVLWRGGGETIYLRVPFIVTAGELDNEDAQIRFQKPFVIKHVANVGLDYDEGSLLDATGASQFQTPLDKDGHIHDKSRWIQAGEQVVEEKVLPFFIN</sequence>
<evidence type="ECO:0000313" key="1">
    <source>
        <dbReference type="EMBL" id="ACA41461.1"/>
    </source>
</evidence>
<evidence type="ECO:0008006" key="3">
    <source>
        <dbReference type="Google" id="ProtNLM"/>
    </source>
</evidence>
<dbReference type="KEGG" id="lsp:Bsph_3993"/>
<dbReference type="SUPFAM" id="SSF160755">
    <property type="entry name" value="YugN-like"/>
    <property type="match status" value="1"/>
</dbReference>
<dbReference type="Gene3D" id="3.30.310.100">
    <property type="entry name" value="YugN-like"/>
    <property type="match status" value="1"/>
</dbReference>
<dbReference type="Proteomes" id="UP000002164">
    <property type="component" value="Chromosome"/>
</dbReference>
<name>B1HVF9_LYSSC</name>
<evidence type="ECO:0000313" key="2">
    <source>
        <dbReference type="Proteomes" id="UP000002164"/>
    </source>
</evidence>
<accession>B1HVF9</accession>
<dbReference type="InterPro" id="IPR036491">
    <property type="entry name" value="YugN-like_sf"/>
</dbReference>
<dbReference type="EnsemblBacteria" id="ACA41461">
    <property type="protein sequence ID" value="ACA41461"/>
    <property type="gene ID" value="Bsph_3993"/>
</dbReference>
<dbReference type="HOGENOM" id="CLU_1891976_0_0_9"/>
<dbReference type="AlphaFoldDB" id="B1HVF9"/>
<dbReference type="Pfam" id="PF08868">
    <property type="entry name" value="YugN"/>
    <property type="match status" value="1"/>
</dbReference>
<dbReference type="InterPro" id="IPR014967">
    <property type="entry name" value="Uncharacterised_YugN-like"/>
</dbReference>